<accession>A0ABS5GD78</accession>
<protein>
    <submittedName>
        <fullName evidence="3">Uncharacterized protein</fullName>
    </submittedName>
</protein>
<keyword evidence="1" id="KW-0175">Coiled coil</keyword>
<feature type="coiled-coil region" evidence="1">
    <location>
        <begin position="393"/>
        <end position="441"/>
    </location>
</feature>
<evidence type="ECO:0000313" key="3">
    <source>
        <dbReference type="EMBL" id="MBR1139310.1"/>
    </source>
</evidence>
<dbReference type="RefSeq" id="WP_172240876.1">
    <property type="nucleotide sequence ID" value="NZ_JABFDP010000028.1"/>
</dbReference>
<feature type="compositionally biased region" description="Basic and acidic residues" evidence="2">
    <location>
        <begin position="472"/>
        <end position="500"/>
    </location>
</feature>
<evidence type="ECO:0000256" key="1">
    <source>
        <dbReference type="SAM" id="Coils"/>
    </source>
</evidence>
<feature type="compositionally biased region" description="Basic and acidic residues" evidence="2">
    <location>
        <begin position="220"/>
        <end position="231"/>
    </location>
</feature>
<dbReference type="Proteomes" id="UP001314635">
    <property type="component" value="Unassembled WGS sequence"/>
</dbReference>
<gene>
    <name evidence="3" type="ORF">JQ619_26465</name>
</gene>
<organism evidence="3 4">
    <name type="scientific">Bradyrhizobium denitrificans</name>
    <dbReference type="NCBI Taxonomy" id="2734912"/>
    <lineage>
        <taxon>Bacteria</taxon>
        <taxon>Pseudomonadati</taxon>
        <taxon>Pseudomonadota</taxon>
        <taxon>Alphaproteobacteria</taxon>
        <taxon>Hyphomicrobiales</taxon>
        <taxon>Nitrobacteraceae</taxon>
        <taxon>Bradyrhizobium</taxon>
    </lineage>
</organism>
<feature type="region of interest" description="Disordered" evidence="2">
    <location>
        <begin position="220"/>
        <end position="253"/>
    </location>
</feature>
<comment type="caution">
    <text evidence="3">The sequence shown here is derived from an EMBL/GenBank/DDBJ whole genome shotgun (WGS) entry which is preliminary data.</text>
</comment>
<evidence type="ECO:0000256" key="2">
    <source>
        <dbReference type="SAM" id="MobiDB-lite"/>
    </source>
</evidence>
<keyword evidence="4" id="KW-1185">Reference proteome</keyword>
<sequence>MSEQTAEQTSLGIASLGVAGVEPALKTSASPDVVDIAVPAIAPAAQPMIAPDHEAPGADHPAVEVKAEAIKAESLKTEIGKTEPKRLDLVKSDKPRLEPVKVDAAPTPVNASAPKSPATILDLIRTEPVKSEPLKTSAATGELLKVETPKLSMLAANAPKIGSMAAAAPKPEAQVKAETQVKAAAGAKPDGSVTPVVTAKTEPFAKPDVSVKAEAKVEAAAKVETKSEPVAKPDTAAQRPNGPRDAKAEPTSTKAGAVFDKATAWAKSNLASKFKAEPFKFNASSKAPTTAEAPAIAILSQSGKPSSAPLAPAGRLRLPAVAATVLLAMVVGGVAGGLVTATLISHPNAATVGDTAGATSDPTLAATVSRIDNDVAALKASLEQTNQTSLVELNKSAERLDRLEKVLGELSTKSTGKPSELQRLSDAVERLRAAQASATAQPAARDNTAPGQQAVGAINAAAPPAGVASRQEANRAEAPRADTSRAEAARAEAPRAEANRADTAKLRVLDGWVLRDVGRGGALIEGRGGLYEVYAGDPVPGLGKVDAIRKQDGRWVVVTTKGLVVSR</sequence>
<feature type="region of interest" description="Disordered" evidence="2">
    <location>
        <begin position="463"/>
        <end position="500"/>
    </location>
</feature>
<name>A0ABS5GD78_9BRAD</name>
<dbReference type="EMBL" id="JAFCLK010000028">
    <property type="protein sequence ID" value="MBR1139310.1"/>
    <property type="molecule type" value="Genomic_DNA"/>
</dbReference>
<proteinExistence type="predicted"/>
<reference evidence="4" key="1">
    <citation type="journal article" date="2021" name="ISME J.">
        <title>Evolutionary origin and ecological implication of a unique nif island in free-living Bradyrhizobium lineages.</title>
        <authorList>
            <person name="Tao J."/>
        </authorList>
    </citation>
    <scope>NUCLEOTIDE SEQUENCE [LARGE SCALE GENOMIC DNA]</scope>
    <source>
        <strain evidence="4">SZCCT0094</strain>
    </source>
</reference>
<evidence type="ECO:0000313" key="4">
    <source>
        <dbReference type="Proteomes" id="UP001314635"/>
    </source>
</evidence>